<dbReference type="Pfam" id="PF13305">
    <property type="entry name" value="TetR_C_33"/>
    <property type="match status" value="1"/>
</dbReference>
<comment type="caution">
    <text evidence="6">The sequence shown here is derived from an EMBL/GenBank/DDBJ whole genome shotgun (WGS) entry which is preliminary data.</text>
</comment>
<dbReference type="InterPro" id="IPR001647">
    <property type="entry name" value="HTH_TetR"/>
</dbReference>
<evidence type="ECO:0000256" key="1">
    <source>
        <dbReference type="ARBA" id="ARBA00023015"/>
    </source>
</evidence>
<dbReference type="InterPro" id="IPR009057">
    <property type="entry name" value="Homeodomain-like_sf"/>
</dbReference>
<evidence type="ECO:0000256" key="2">
    <source>
        <dbReference type="ARBA" id="ARBA00023125"/>
    </source>
</evidence>
<evidence type="ECO:0000313" key="7">
    <source>
        <dbReference type="Proteomes" id="UP000032120"/>
    </source>
</evidence>
<dbReference type="SUPFAM" id="SSF48498">
    <property type="entry name" value="Tetracyclin repressor-like, C-terminal domain"/>
    <property type="match status" value="1"/>
</dbReference>
<sequence length="193" mass="20857">MARANLTPERLFSAAAELADLHGFDSVTASAVARHFGVQPASLYSHVRDREALLDGVQRFALGELGERVSHGIAGRSGSEALHGFASANREYAQERPGAWQALQRTASTETATSPQAQRVSALTIALVRGYGLHESQYVHAARFVGAALNGFLSQSRAGAFDHQETELAQSWQAMLEALDRSLRSWPAKDAEQ</sequence>
<reference evidence="6 7" key="1">
    <citation type="submission" date="2015-01" db="EMBL/GenBank/DDBJ databases">
        <title>Draft genome sequence of Leucobacter komagatae strain VKM ST2845.</title>
        <authorList>
            <person name="Karlyshev A.V."/>
            <person name="Kudryashova E.B."/>
        </authorList>
    </citation>
    <scope>NUCLEOTIDE SEQUENCE [LARGE SCALE GENOMIC DNA]</scope>
    <source>
        <strain evidence="6 7">VKM ST2845</strain>
    </source>
</reference>
<evidence type="ECO:0000259" key="5">
    <source>
        <dbReference type="PROSITE" id="PS50977"/>
    </source>
</evidence>
<feature type="domain" description="HTH tetR-type" evidence="5">
    <location>
        <begin position="5"/>
        <end position="65"/>
    </location>
</feature>
<evidence type="ECO:0000256" key="4">
    <source>
        <dbReference type="PROSITE-ProRule" id="PRU00335"/>
    </source>
</evidence>
<dbReference type="GO" id="GO:0003677">
    <property type="term" value="F:DNA binding"/>
    <property type="evidence" value="ECO:0007669"/>
    <property type="project" value="UniProtKB-UniRule"/>
</dbReference>
<protein>
    <recommendedName>
        <fullName evidence="5">HTH tetR-type domain-containing protein</fullName>
    </recommendedName>
</protein>
<dbReference type="Proteomes" id="UP000032120">
    <property type="component" value="Unassembled WGS sequence"/>
</dbReference>
<dbReference type="InterPro" id="IPR025996">
    <property type="entry name" value="MT1864/Rv1816-like_C"/>
</dbReference>
<dbReference type="Pfam" id="PF00440">
    <property type="entry name" value="TetR_N"/>
    <property type="match status" value="1"/>
</dbReference>
<accession>A0A0D0IPS0</accession>
<dbReference type="Gene3D" id="1.10.357.10">
    <property type="entry name" value="Tetracycline Repressor, domain 2"/>
    <property type="match status" value="1"/>
</dbReference>
<evidence type="ECO:0000313" key="6">
    <source>
        <dbReference type="EMBL" id="KIP53594.1"/>
    </source>
</evidence>
<dbReference type="AlphaFoldDB" id="A0A0D0IPS0"/>
<name>A0A0D0IPS0_9MICO</name>
<evidence type="ECO:0000256" key="3">
    <source>
        <dbReference type="ARBA" id="ARBA00023163"/>
    </source>
</evidence>
<dbReference type="RefSeq" id="WP_042542876.1">
    <property type="nucleotide sequence ID" value="NZ_JXSQ01000002.1"/>
</dbReference>
<proteinExistence type="predicted"/>
<dbReference type="EMBL" id="JXSQ01000002">
    <property type="protein sequence ID" value="KIP53594.1"/>
    <property type="molecule type" value="Genomic_DNA"/>
</dbReference>
<gene>
    <name evidence="6" type="ORF">SD72_02805</name>
</gene>
<keyword evidence="1" id="KW-0805">Transcription regulation</keyword>
<keyword evidence="7" id="KW-1185">Reference proteome</keyword>
<dbReference type="SUPFAM" id="SSF46689">
    <property type="entry name" value="Homeodomain-like"/>
    <property type="match status" value="1"/>
</dbReference>
<dbReference type="InterPro" id="IPR036271">
    <property type="entry name" value="Tet_transcr_reg_TetR-rel_C_sf"/>
</dbReference>
<keyword evidence="3" id="KW-0804">Transcription</keyword>
<keyword evidence="2 4" id="KW-0238">DNA-binding</keyword>
<dbReference type="Gene3D" id="1.10.10.60">
    <property type="entry name" value="Homeodomain-like"/>
    <property type="match status" value="1"/>
</dbReference>
<organism evidence="6 7">
    <name type="scientific">Leucobacter komagatae</name>
    <dbReference type="NCBI Taxonomy" id="55969"/>
    <lineage>
        <taxon>Bacteria</taxon>
        <taxon>Bacillati</taxon>
        <taxon>Actinomycetota</taxon>
        <taxon>Actinomycetes</taxon>
        <taxon>Micrococcales</taxon>
        <taxon>Microbacteriaceae</taxon>
        <taxon>Leucobacter</taxon>
    </lineage>
</organism>
<feature type="DNA-binding region" description="H-T-H motif" evidence="4">
    <location>
        <begin position="28"/>
        <end position="47"/>
    </location>
</feature>
<dbReference type="PROSITE" id="PS50977">
    <property type="entry name" value="HTH_TETR_2"/>
    <property type="match status" value="1"/>
</dbReference>
<dbReference type="OrthoDB" id="71867at2"/>